<dbReference type="AlphaFoldDB" id="A0A8C9XTU4"/>
<evidence type="ECO:0008006" key="3">
    <source>
        <dbReference type="Google" id="ProtNLM"/>
    </source>
</evidence>
<evidence type="ECO:0000313" key="2">
    <source>
        <dbReference type="Proteomes" id="UP000694568"/>
    </source>
</evidence>
<reference evidence="1" key="2">
    <citation type="submission" date="2025-09" db="UniProtKB">
        <authorList>
            <consortium name="Ensembl"/>
        </authorList>
    </citation>
    <scope>IDENTIFICATION</scope>
</reference>
<sequence length="95" mass="10795">LQLTSNNSICFIGDVATGEGVKRHFFSLVMHKLQNGFLMDFEDQRAAVNQLALSWDLPVLTQANHVWLLHSLLQHAVSSNNQNFMFIKKGISLLW</sequence>
<organism evidence="1 2">
    <name type="scientific">Sander lucioperca</name>
    <name type="common">Pike-perch</name>
    <name type="synonym">Perca lucioperca</name>
    <dbReference type="NCBI Taxonomy" id="283035"/>
    <lineage>
        <taxon>Eukaryota</taxon>
        <taxon>Metazoa</taxon>
        <taxon>Chordata</taxon>
        <taxon>Craniata</taxon>
        <taxon>Vertebrata</taxon>
        <taxon>Euteleostomi</taxon>
        <taxon>Actinopterygii</taxon>
        <taxon>Neopterygii</taxon>
        <taxon>Teleostei</taxon>
        <taxon>Neoteleostei</taxon>
        <taxon>Acanthomorphata</taxon>
        <taxon>Eupercaria</taxon>
        <taxon>Perciformes</taxon>
        <taxon>Percoidei</taxon>
        <taxon>Percidae</taxon>
        <taxon>Luciopercinae</taxon>
        <taxon>Sander</taxon>
    </lineage>
</organism>
<protein>
    <recommendedName>
        <fullName evidence="3">HECT domain-containing protein</fullName>
    </recommendedName>
</protein>
<accession>A0A8C9XTU4</accession>
<keyword evidence="2" id="KW-1185">Reference proteome</keyword>
<reference evidence="1" key="1">
    <citation type="submission" date="2025-08" db="UniProtKB">
        <authorList>
            <consortium name="Ensembl"/>
        </authorList>
    </citation>
    <scope>IDENTIFICATION</scope>
</reference>
<dbReference type="Ensembl" id="ENSSLUT00000015423.1">
    <property type="protein sequence ID" value="ENSSLUP00000014940.1"/>
    <property type="gene ID" value="ENSSLUG00000006973.1"/>
</dbReference>
<name>A0A8C9XTU4_SANLU</name>
<dbReference type="Proteomes" id="UP000694568">
    <property type="component" value="Unplaced"/>
</dbReference>
<proteinExistence type="predicted"/>
<evidence type="ECO:0000313" key="1">
    <source>
        <dbReference type="Ensembl" id="ENSSLUP00000014940.1"/>
    </source>
</evidence>